<keyword evidence="4 6" id="KW-1133">Transmembrane helix</keyword>
<feature type="domain" description="EamA" evidence="7">
    <location>
        <begin position="10"/>
        <end position="141"/>
    </location>
</feature>
<dbReference type="GO" id="GO:0005886">
    <property type="term" value="C:plasma membrane"/>
    <property type="evidence" value="ECO:0007669"/>
    <property type="project" value="UniProtKB-SubCell"/>
</dbReference>
<feature type="transmembrane region" description="Helical" evidence="6">
    <location>
        <begin position="70"/>
        <end position="90"/>
    </location>
</feature>
<evidence type="ECO:0000313" key="8">
    <source>
        <dbReference type="EMBL" id="ADN77977.1"/>
    </source>
</evidence>
<feature type="transmembrane region" description="Helical" evidence="6">
    <location>
        <begin position="154"/>
        <end position="175"/>
    </location>
</feature>
<proteinExistence type="predicted"/>
<evidence type="ECO:0000256" key="1">
    <source>
        <dbReference type="ARBA" id="ARBA00004651"/>
    </source>
</evidence>
<dbReference type="InterPro" id="IPR000620">
    <property type="entry name" value="EamA_dom"/>
</dbReference>
<feature type="transmembrane region" description="Helical" evidence="6">
    <location>
        <begin position="248"/>
        <end position="267"/>
    </location>
</feature>
<dbReference type="Proteomes" id="UP000006683">
    <property type="component" value="Chromosome"/>
</dbReference>
<evidence type="ECO:0000313" key="9">
    <source>
        <dbReference type="Proteomes" id="UP000006683"/>
    </source>
</evidence>
<dbReference type="RefSeq" id="WP_013347282.1">
    <property type="nucleotide sequence ID" value="NC_014541.1"/>
</dbReference>
<organism evidence="8 9">
    <name type="scientific">Ferrimonas balearica (strain DSM 9799 / CCM 4581 / KCTC 23876 / PAT)</name>
    <dbReference type="NCBI Taxonomy" id="550540"/>
    <lineage>
        <taxon>Bacteria</taxon>
        <taxon>Pseudomonadati</taxon>
        <taxon>Pseudomonadota</taxon>
        <taxon>Gammaproteobacteria</taxon>
        <taxon>Alteromonadales</taxon>
        <taxon>Ferrimonadaceae</taxon>
        <taxon>Ferrimonas</taxon>
    </lineage>
</organism>
<sequence length="296" mass="32556">MPVLSTVTRAHFGLLLYALLITTSFPLAHYLGSQYPPLLTTWLRFLLASLGFVLVLGWRRQLVWPGWPAVLRYGLISLPLTGFFLLMFVAGESATALAMGSLATLVPLFSAALAWLVWRTPVPLVRWLALLLGAIGALWVLTQGEWQRLGQGGWPIGNTLFLAACLLMSSYPLLLKQLHRGEPMLQVTSWSLFTGTALLTLAMLVTGSQWIWPTSVQWSAIAWLATGSTMLTFFLFQSAALVVGASSAHAYSLLTPALVVLLNSLLLQTWPGWQPLPGILLTVLALFWLLFQDRQA</sequence>
<dbReference type="SUPFAM" id="SSF103481">
    <property type="entry name" value="Multidrug resistance efflux transporter EmrE"/>
    <property type="match status" value="2"/>
</dbReference>
<dbReference type="InterPro" id="IPR037185">
    <property type="entry name" value="EmrE-like"/>
</dbReference>
<dbReference type="STRING" id="550540.Fbal_3784"/>
<dbReference type="EMBL" id="CP002209">
    <property type="protein sequence ID" value="ADN77977.1"/>
    <property type="molecule type" value="Genomic_DNA"/>
</dbReference>
<dbReference type="HOGENOM" id="CLU_033863_14_1_6"/>
<evidence type="ECO:0000256" key="6">
    <source>
        <dbReference type="SAM" id="Phobius"/>
    </source>
</evidence>
<feature type="transmembrane region" description="Helical" evidence="6">
    <location>
        <begin position="96"/>
        <end position="117"/>
    </location>
</feature>
<accession>E1SR47</accession>
<dbReference type="Pfam" id="PF00892">
    <property type="entry name" value="EamA"/>
    <property type="match status" value="2"/>
</dbReference>
<dbReference type="eggNOG" id="COG0697">
    <property type="taxonomic scope" value="Bacteria"/>
</dbReference>
<comment type="subcellular location">
    <subcellularLocation>
        <location evidence="1">Cell membrane</location>
        <topology evidence="1">Multi-pass membrane protein</topology>
    </subcellularLocation>
</comment>
<keyword evidence="5 6" id="KW-0472">Membrane</keyword>
<dbReference type="KEGG" id="fbl:Fbal_3784"/>
<protein>
    <recommendedName>
        <fullName evidence="7">EamA domain-containing protein</fullName>
    </recommendedName>
</protein>
<feature type="transmembrane region" description="Helical" evidence="6">
    <location>
        <begin position="12"/>
        <end position="32"/>
    </location>
</feature>
<dbReference type="OrthoDB" id="5812248at2"/>
<evidence type="ECO:0000259" key="7">
    <source>
        <dbReference type="Pfam" id="PF00892"/>
    </source>
</evidence>
<evidence type="ECO:0000256" key="5">
    <source>
        <dbReference type="ARBA" id="ARBA00023136"/>
    </source>
</evidence>
<feature type="transmembrane region" description="Helical" evidence="6">
    <location>
        <begin position="187"/>
        <end position="212"/>
    </location>
</feature>
<dbReference type="PANTHER" id="PTHR32322">
    <property type="entry name" value="INNER MEMBRANE TRANSPORTER"/>
    <property type="match status" value="1"/>
</dbReference>
<feature type="domain" description="EamA" evidence="7">
    <location>
        <begin position="156"/>
        <end position="290"/>
    </location>
</feature>
<feature type="transmembrane region" description="Helical" evidence="6">
    <location>
        <begin position="218"/>
        <end position="236"/>
    </location>
</feature>
<dbReference type="GeneID" id="67183983"/>
<evidence type="ECO:0000256" key="2">
    <source>
        <dbReference type="ARBA" id="ARBA00022475"/>
    </source>
</evidence>
<feature type="transmembrane region" description="Helical" evidence="6">
    <location>
        <begin position="124"/>
        <end position="142"/>
    </location>
</feature>
<feature type="transmembrane region" description="Helical" evidence="6">
    <location>
        <begin position="273"/>
        <end position="291"/>
    </location>
</feature>
<evidence type="ECO:0000256" key="4">
    <source>
        <dbReference type="ARBA" id="ARBA00022989"/>
    </source>
</evidence>
<gene>
    <name evidence="8" type="ordered locus">Fbal_3784</name>
</gene>
<evidence type="ECO:0000256" key="3">
    <source>
        <dbReference type="ARBA" id="ARBA00022692"/>
    </source>
</evidence>
<reference evidence="8 9" key="1">
    <citation type="journal article" date="2010" name="Stand. Genomic Sci.">
        <title>Complete genome sequence of Ferrimonas balearica type strain (PAT).</title>
        <authorList>
            <person name="Nolan M."/>
            <person name="Sikorski J."/>
            <person name="Davenport K."/>
            <person name="Lucas S."/>
            <person name="Glavina Del Rio T."/>
            <person name="Tice H."/>
            <person name="Cheng J."/>
            <person name="Goodwin L."/>
            <person name="Pitluck S."/>
            <person name="Liolios K."/>
            <person name="Ivanova N."/>
            <person name="Mavromatis K."/>
            <person name="Ovchinnikova G."/>
            <person name="Pati A."/>
            <person name="Chen A."/>
            <person name="Palaniappan K."/>
            <person name="Land M."/>
            <person name="Hauser L."/>
            <person name="Chang Y."/>
            <person name="Jeffries C."/>
            <person name="Tapia R."/>
            <person name="Brettin T."/>
            <person name="Detter J."/>
            <person name="Han C."/>
            <person name="Yasawong M."/>
            <person name="Rohde M."/>
            <person name="Tindall B."/>
            <person name="Goker M."/>
            <person name="Woyke T."/>
            <person name="Bristow J."/>
            <person name="Eisen J."/>
            <person name="Markowitz V."/>
            <person name="Hugenholtz P."/>
            <person name="Kyrpides N."/>
            <person name="Klenk H."/>
            <person name="Lapidus A."/>
        </authorList>
    </citation>
    <scope>NUCLEOTIDE SEQUENCE [LARGE SCALE GENOMIC DNA]</scope>
    <source>
        <strain evidence="9">DSM 9799 / CCM 4581 / KCTC 23876 / PAT</strain>
    </source>
</reference>
<dbReference type="InterPro" id="IPR050638">
    <property type="entry name" value="AA-Vitamin_Transporters"/>
</dbReference>
<keyword evidence="9" id="KW-1185">Reference proteome</keyword>
<name>E1SR47_FERBD</name>
<feature type="transmembrane region" description="Helical" evidence="6">
    <location>
        <begin position="38"/>
        <end position="58"/>
    </location>
</feature>
<dbReference type="AlphaFoldDB" id="E1SR47"/>
<keyword evidence="2" id="KW-1003">Cell membrane</keyword>
<dbReference type="PANTHER" id="PTHR32322:SF18">
    <property type="entry name" value="S-ADENOSYLMETHIONINE_S-ADENOSYLHOMOCYSTEINE TRANSPORTER"/>
    <property type="match status" value="1"/>
</dbReference>
<keyword evidence="3 6" id="KW-0812">Transmembrane</keyword>